<gene>
    <name evidence="9" type="primary">K02A2.6</name>
    <name evidence="9" type="ORF">AWC38_SpisGene9235</name>
</gene>
<dbReference type="InterPro" id="IPR041588">
    <property type="entry name" value="Integrase_H2C2"/>
</dbReference>
<dbReference type="Gene3D" id="2.10.25.10">
    <property type="entry name" value="Laminin"/>
    <property type="match status" value="2"/>
</dbReference>
<dbReference type="CDD" id="cd01647">
    <property type="entry name" value="RT_LTR"/>
    <property type="match status" value="1"/>
</dbReference>
<organism evidence="9 10">
    <name type="scientific">Stylophora pistillata</name>
    <name type="common">Smooth cauliflower coral</name>
    <dbReference type="NCBI Taxonomy" id="50429"/>
    <lineage>
        <taxon>Eukaryota</taxon>
        <taxon>Metazoa</taxon>
        <taxon>Cnidaria</taxon>
        <taxon>Anthozoa</taxon>
        <taxon>Hexacorallia</taxon>
        <taxon>Scleractinia</taxon>
        <taxon>Astrocoeniina</taxon>
        <taxon>Pocilloporidae</taxon>
        <taxon>Stylophora</taxon>
    </lineage>
</organism>
<evidence type="ECO:0000256" key="4">
    <source>
        <dbReference type="ARBA" id="ARBA00023157"/>
    </source>
</evidence>
<dbReference type="PROSITE" id="PS00010">
    <property type="entry name" value="ASX_HYDROXYL"/>
    <property type="match status" value="1"/>
</dbReference>
<keyword evidence="3" id="KW-0677">Repeat</keyword>
<evidence type="ECO:0000256" key="3">
    <source>
        <dbReference type="ARBA" id="ARBA00022737"/>
    </source>
</evidence>
<dbReference type="InterPro" id="IPR043128">
    <property type="entry name" value="Rev_trsase/Diguanyl_cyclase"/>
</dbReference>
<proteinExistence type="predicted"/>
<dbReference type="GO" id="GO:0005509">
    <property type="term" value="F:calcium ion binding"/>
    <property type="evidence" value="ECO:0007669"/>
    <property type="project" value="InterPro"/>
</dbReference>
<evidence type="ECO:0000259" key="7">
    <source>
        <dbReference type="PROSITE" id="PS50878"/>
    </source>
</evidence>
<dbReference type="AlphaFoldDB" id="A0A2B4SCC4"/>
<comment type="caution">
    <text evidence="5">Lacks conserved residue(s) required for the propagation of feature annotation.</text>
</comment>
<name>A0A2B4SCC4_STYPI</name>
<dbReference type="PANTHER" id="PTHR37984:SF8">
    <property type="entry name" value="CCHC-TYPE DOMAIN-CONTAINING PROTEIN"/>
    <property type="match status" value="1"/>
</dbReference>
<dbReference type="SUPFAM" id="SSF57196">
    <property type="entry name" value="EGF/Laminin"/>
    <property type="match status" value="2"/>
</dbReference>
<feature type="domain" description="EGF-like" evidence="6">
    <location>
        <begin position="710"/>
        <end position="750"/>
    </location>
</feature>
<dbReference type="Gene3D" id="1.10.340.70">
    <property type="match status" value="1"/>
</dbReference>
<dbReference type="PROSITE" id="PS50878">
    <property type="entry name" value="RT_POL"/>
    <property type="match status" value="1"/>
</dbReference>
<evidence type="ECO:0000256" key="1">
    <source>
        <dbReference type="ARBA" id="ARBA00022536"/>
    </source>
</evidence>
<dbReference type="OrthoDB" id="5974801at2759"/>
<dbReference type="Gene3D" id="3.10.10.10">
    <property type="entry name" value="HIV Type 1 Reverse Transcriptase, subunit A, domain 1"/>
    <property type="match status" value="1"/>
</dbReference>
<dbReference type="GO" id="GO:0003676">
    <property type="term" value="F:nucleic acid binding"/>
    <property type="evidence" value="ECO:0007669"/>
    <property type="project" value="InterPro"/>
</dbReference>
<dbReference type="SUPFAM" id="SSF56672">
    <property type="entry name" value="DNA/RNA polymerases"/>
    <property type="match status" value="1"/>
</dbReference>
<protein>
    <submittedName>
        <fullName evidence="9">Uncharacterized protein K02A2.6</fullName>
    </submittedName>
</protein>
<dbReference type="Proteomes" id="UP000225706">
    <property type="component" value="Unassembled WGS sequence"/>
</dbReference>
<sequence>MLVKEKPNGKLRICIDPSQTINKAIKRPKYTIPTIEERLPLLTNAKVFTVADVSEAFHTIELDEDSSLLTTFRGPNGRYCYNRMPFGIASGPEEYQRRQHEFLDGLNGVINIADDICVYGCGNTKEEADIDHDRNLIHLLEKCNEHDLRLSAKKIQFKSSSVSFMGHRLTKNGVQPDPSKVAAITGMPTPADKAALQHPSLMTLNNMVLGGWPRKKSEVPEEIRAYWDLRDEISVYDGVLFKSHQVIVPASLRPELLQKIHKAHQGADSGIRRARKSVYWPGMQAAIKQTCSSCGVCSQYLSERPQEPMRSHAIPSRPWERVSADLFELNGSNYLVLVDHFSDYIELEPLKNTSAVAVIGALKRNFARHGIPDECVTDNDPQFVTHEYARFTREYGFTSTRSSPYHSRGNGKSAVKIAKNILKRSHFEDPYLAILAYRDTPQQGYQFSPTQRLMSWKLRDIIPTAASQLLPQAASGQVVMRNIGERRARSKAHYETICPRRKDLSKAFDIGDHRMLLRKLMNIGLPVPPPSGLDRISQAVDPCYHYKILSDANRKDSYVTPKYPRLCDNGLPEGWYRFMGAAGTKMPTTRVPVSRCGTYNSGWLDDAHPTVEDGQVSRTVCFSDPRTRCKYSNMIFVKNCGSYLIYELKLTPSCNARYCAPLGSTPELPALSCHEIKESEGKAIISSKYWLDPSGTGKAVLIYCDMANGDMDECNADINYCDVNANCANTYGSFMCNCKTGYTGDGHSCSDIDECNNGIHLCDVNANCTNTNGSHNCTCKKGYIGDGKSCQANPCYYHQSLDDAKRKRSYLTPQYQEVCDNKLREGWYRFVGAAGTKMPTKRVPAYRCGTVWPGWLVGANPTVEDGEVSRKVCFSDRDSGCRGTNVITVKNCGSYYIYKLIRPPACYMRYCATN</sequence>
<dbReference type="FunFam" id="2.10.25.10:FF:000038">
    <property type="entry name" value="Fibrillin 2"/>
    <property type="match status" value="2"/>
</dbReference>
<dbReference type="InterPro" id="IPR024731">
    <property type="entry name" value="NELL2-like_EGF"/>
</dbReference>
<keyword evidence="4" id="KW-1015">Disulfide bond</keyword>
<dbReference type="InterPro" id="IPR043502">
    <property type="entry name" value="DNA/RNA_pol_sf"/>
</dbReference>
<accession>A0A2B4SCC4</accession>
<evidence type="ECO:0000313" key="10">
    <source>
        <dbReference type="Proteomes" id="UP000225706"/>
    </source>
</evidence>
<feature type="domain" description="Integrase catalytic" evidence="8">
    <location>
        <begin position="314"/>
        <end position="412"/>
    </location>
</feature>
<dbReference type="FunFam" id="3.30.420.10:FF:000063">
    <property type="entry name" value="Retrovirus-related Pol polyprotein from transposon 297-like Protein"/>
    <property type="match status" value="1"/>
</dbReference>
<dbReference type="PROSITE" id="PS50994">
    <property type="entry name" value="INTEGRASE"/>
    <property type="match status" value="1"/>
</dbReference>
<dbReference type="Pfam" id="PF23283">
    <property type="entry name" value="D8C_UMOD"/>
    <property type="match status" value="2"/>
</dbReference>
<dbReference type="Gene3D" id="3.30.70.270">
    <property type="match status" value="1"/>
</dbReference>
<dbReference type="InterPro" id="IPR050951">
    <property type="entry name" value="Retrovirus_Pol_polyprotein"/>
</dbReference>
<dbReference type="InterPro" id="IPR000477">
    <property type="entry name" value="RT_dom"/>
</dbReference>
<feature type="domain" description="EGF-like" evidence="6">
    <location>
        <begin position="751"/>
        <end position="791"/>
    </location>
</feature>
<comment type="caution">
    <text evidence="9">The sequence shown here is derived from an EMBL/GenBank/DDBJ whole genome shotgun (WGS) entry which is preliminary data.</text>
</comment>
<dbReference type="GO" id="GO:0015074">
    <property type="term" value="P:DNA integration"/>
    <property type="evidence" value="ECO:0007669"/>
    <property type="project" value="InterPro"/>
</dbReference>
<dbReference type="InterPro" id="IPR001584">
    <property type="entry name" value="Integrase_cat-core"/>
</dbReference>
<keyword evidence="1 5" id="KW-0245">EGF-like domain</keyword>
<dbReference type="Pfam" id="PF17921">
    <property type="entry name" value="Integrase_H2C2"/>
    <property type="match status" value="1"/>
</dbReference>
<dbReference type="Pfam" id="PF12947">
    <property type="entry name" value="EGF_3"/>
    <property type="match status" value="2"/>
</dbReference>
<dbReference type="InterPro" id="IPR012337">
    <property type="entry name" value="RNaseH-like_sf"/>
</dbReference>
<dbReference type="SMART" id="SM00179">
    <property type="entry name" value="EGF_CA"/>
    <property type="match status" value="2"/>
</dbReference>
<feature type="domain" description="Reverse transcriptase" evidence="7">
    <location>
        <begin position="1"/>
        <end position="169"/>
    </location>
</feature>
<evidence type="ECO:0000259" key="8">
    <source>
        <dbReference type="PROSITE" id="PS50994"/>
    </source>
</evidence>
<dbReference type="FunFam" id="1.10.340.70:FF:000003">
    <property type="entry name" value="Protein CBG25708"/>
    <property type="match status" value="1"/>
</dbReference>
<evidence type="ECO:0000259" key="6">
    <source>
        <dbReference type="PROSITE" id="PS50026"/>
    </source>
</evidence>
<dbReference type="PROSITE" id="PS50026">
    <property type="entry name" value="EGF_3"/>
    <property type="match status" value="2"/>
</dbReference>
<dbReference type="InterPro" id="IPR036397">
    <property type="entry name" value="RNaseH_sf"/>
</dbReference>
<dbReference type="Pfam" id="PF00665">
    <property type="entry name" value="rve"/>
    <property type="match status" value="1"/>
</dbReference>
<dbReference type="PROSITE" id="PS01186">
    <property type="entry name" value="EGF_2"/>
    <property type="match status" value="2"/>
</dbReference>
<dbReference type="Gene3D" id="3.30.420.10">
    <property type="entry name" value="Ribonuclease H-like superfamily/Ribonuclease H"/>
    <property type="match status" value="1"/>
</dbReference>
<keyword evidence="2" id="KW-0732">Signal</keyword>
<dbReference type="InterPro" id="IPR000152">
    <property type="entry name" value="EGF-type_Asp/Asn_hydroxyl_site"/>
</dbReference>
<dbReference type="SMART" id="SM00181">
    <property type="entry name" value="EGF"/>
    <property type="match status" value="2"/>
</dbReference>
<dbReference type="CDD" id="cd00054">
    <property type="entry name" value="EGF_CA"/>
    <property type="match status" value="2"/>
</dbReference>
<evidence type="ECO:0000256" key="2">
    <source>
        <dbReference type="ARBA" id="ARBA00022729"/>
    </source>
</evidence>
<dbReference type="EMBL" id="LSMT01000134">
    <property type="protein sequence ID" value="PFX26095.1"/>
    <property type="molecule type" value="Genomic_DNA"/>
</dbReference>
<dbReference type="InterPro" id="IPR057774">
    <property type="entry name" value="D8C_UMOD/GP2/OIT3-like"/>
</dbReference>
<evidence type="ECO:0000313" key="9">
    <source>
        <dbReference type="EMBL" id="PFX26095.1"/>
    </source>
</evidence>
<dbReference type="PANTHER" id="PTHR37984">
    <property type="entry name" value="PROTEIN CBG26694"/>
    <property type="match status" value="1"/>
</dbReference>
<dbReference type="InterPro" id="IPR000742">
    <property type="entry name" value="EGF"/>
</dbReference>
<dbReference type="SUPFAM" id="SSF53098">
    <property type="entry name" value="Ribonuclease H-like"/>
    <property type="match status" value="1"/>
</dbReference>
<reference evidence="10" key="1">
    <citation type="journal article" date="2017" name="bioRxiv">
        <title>Comparative analysis of the genomes of Stylophora pistillata and Acropora digitifera provides evidence for extensive differences between species of corals.</title>
        <authorList>
            <person name="Voolstra C.R."/>
            <person name="Li Y."/>
            <person name="Liew Y.J."/>
            <person name="Baumgarten S."/>
            <person name="Zoccola D."/>
            <person name="Flot J.-F."/>
            <person name="Tambutte S."/>
            <person name="Allemand D."/>
            <person name="Aranda M."/>
        </authorList>
    </citation>
    <scope>NUCLEOTIDE SEQUENCE [LARGE SCALE GENOMIC DNA]</scope>
</reference>
<dbReference type="InterPro" id="IPR001881">
    <property type="entry name" value="EGF-like_Ca-bd_dom"/>
</dbReference>
<dbReference type="Pfam" id="PF00078">
    <property type="entry name" value="RVT_1"/>
    <property type="match status" value="1"/>
</dbReference>
<evidence type="ECO:0000256" key="5">
    <source>
        <dbReference type="PROSITE-ProRule" id="PRU00076"/>
    </source>
</evidence>
<keyword evidence="10" id="KW-1185">Reference proteome</keyword>